<feature type="transmembrane region" description="Helical" evidence="1">
    <location>
        <begin position="76"/>
        <end position="99"/>
    </location>
</feature>
<proteinExistence type="predicted"/>
<evidence type="ECO:0000313" key="2">
    <source>
        <dbReference type="EMBL" id="NEE04588.1"/>
    </source>
</evidence>
<keyword evidence="1" id="KW-0472">Membrane</keyword>
<dbReference type="EMBL" id="JAAGOA010000037">
    <property type="protein sequence ID" value="NEE04588.1"/>
    <property type="molecule type" value="Genomic_DNA"/>
</dbReference>
<accession>A0A6L9SIT9</accession>
<protein>
    <submittedName>
        <fullName evidence="2">Uncharacterized protein</fullName>
    </submittedName>
</protein>
<dbReference type="Proteomes" id="UP000475214">
    <property type="component" value="Unassembled WGS sequence"/>
</dbReference>
<keyword evidence="1" id="KW-0812">Transmembrane</keyword>
<name>A0A6L9SIT9_9ACTN</name>
<comment type="caution">
    <text evidence="2">The sequence shown here is derived from an EMBL/GenBank/DDBJ whole genome shotgun (WGS) entry which is preliminary data.</text>
</comment>
<keyword evidence="1" id="KW-1133">Transmembrane helix</keyword>
<dbReference type="AlphaFoldDB" id="A0A6L9SIT9"/>
<keyword evidence="3" id="KW-1185">Reference proteome</keyword>
<evidence type="ECO:0000313" key="3">
    <source>
        <dbReference type="Proteomes" id="UP000475214"/>
    </source>
</evidence>
<reference evidence="2 3" key="1">
    <citation type="submission" date="2020-02" db="EMBL/GenBank/DDBJ databases">
        <authorList>
            <person name="Li X.-J."/>
            <person name="Han X.-M."/>
        </authorList>
    </citation>
    <scope>NUCLEOTIDE SEQUENCE [LARGE SCALE GENOMIC DNA]</scope>
    <source>
        <strain evidence="2 3">CCTCC AB 2017055</strain>
    </source>
</reference>
<feature type="transmembrane region" description="Helical" evidence="1">
    <location>
        <begin position="150"/>
        <end position="172"/>
    </location>
</feature>
<evidence type="ECO:0000256" key="1">
    <source>
        <dbReference type="SAM" id="Phobius"/>
    </source>
</evidence>
<dbReference type="RefSeq" id="WP_163745136.1">
    <property type="nucleotide sequence ID" value="NZ_JAAGOA010000037.1"/>
</dbReference>
<sequence>MTASRVDKYVDNLIFALRMRNVPGKEIGQIVAEVEAHVAESGEDPAEAFGRPREYARTWARNAGHRQSRPELVRSVLGIVAAGAGGSLLGVGVIGTATGESVWRLHPVLAVLAGIIMMASGAFALPKTDHVIDPRTGQEFERISRSGRRAMLITGAAVVAWLIAATVLAVVLG</sequence>
<feature type="transmembrane region" description="Helical" evidence="1">
    <location>
        <begin position="105"/>
        <end position="125"/>
    </location>
</feature>
<organism evidence="2 3">
    <name type="scientific">Phytoactinopolyspora halotolerans</name>
    <dbReference type="NCBI Taxonomy" id="1981512"/>
    <lineage>
        <taxon>Bacteria</taxon>
        <taxon>Bacillati</taxon>
        <taxon>Actinomycetota</taxon>
        <taxon>Actinomycetes</taxon>
        <taxon>Jiangellales</taxon>
        <taxon>Jiangellaceae</taxon>
        <taxon>Phytoactinopolyspora</taxon>
    </lineage>
</organism>
<gene>
    <name evidence="2" type="ORF">G1H10_30935</name>
</gene>
<dbReference type="Pfam" id="PF22564">
    <property type="entry name" value="HAAS"/>
    <property type="match status" value="1"/>
</dbReference>